<protein>
    <recommendedName>
        <fullName evidence="3">GyrI-like small molecule binding protein</fullName>
    </recommendedName>
</protein>
<accession>A0ABV9GL44</accession>
<organism evidence="1 2">
    <name type="scientific">Camelliibacillus cellulosilyticus</name>
    <dbReference type="NCBI Taxonomy" id="2174486"/>
    <lineage>
        <taxon>Bacteria</taxon>
        <taxon>Bacillati</taxon>
        <taxon>Bacillota</taxon>
        <taxon>Bacilli</taxon>
        <taxon>Bacillales</taxon>
        <taxon>Sporolactobacillaceae</taxon>
        <taxon>Camelliibacillus</taxon>
    </lineage>
</organism>
<keyword evidence="2" id="KW-1185">Reference proteome</keyword>
<comment type="caution">
    <text evidence="1">The sequence shown here is derived from an EMBL/GenBank/DDBJ whole genome shotgun (WGS) entry which is preliminary data.</text>
</comment>
<gene>
    <name evidence="1" type="ORF">ACFO4N_09875</name>
</gene>
<evidence type="ECO:0000313" key="2">
    <source>
        <dbReference type="Proteomes" id="UP001596022"/>
    </source>
</evidence>
<dbReference type="RefSeq" id="WP_376846124.1">
    <property type="nucleotide sequence ID" value="NZ_JBHSFW010000005.1"/>
</dbReference>
<evidence type="ECO:0000313" key="1">
    <source>
        <dbReference type="EMBL" id="MFC4619019.1"/>
    </source>
</evidence>
<reference evidence="2" key="1">
    <citation type="journal article" date="2019" name="Int. J. Syst. Evol. Microbiol.">
        <title>The Global Catalogue of Microorganisms (GCM) 10K type strain sequencing project: providing services to taxonomists for standard genome sequencing and annotation.</title>
        <authorList>
            <consortium name="The Broad Institute Genomics Platform"/>
            <consortium name="The Broad Institute Genome Sequencing Center for Infectious Disease"/>
            <person name="Wu L."/>
            <person name="Ma J."/>
        </authorList>
    </citation>
    <scope>NUCLEOTIDE SEQUENCE [LARGE SCALE GENOMIC DNA]</scope>
    <source>
        <strain evidence="2">CGMCC 1.16306</strain>
    </source>
</reference>
<sequence>MDQTYFYVLEKIRKQGLDHDTDAYSLEIIKPNHDIDVYIPLK</sequence>
<dbReference type="EMBL" id="JBHSFW010000005">
    <property type="protein sequence ID" value="MFC4619019.1"/>
    <property type="molecule type" value="Genomic_DNA"/>
</dbReference>
<proteinExistence type="predicted"/>
<dbReference type="Proteomes" id="UP001596022">
    <property type="component" value="Unassembled WGS sequence"/>
</dbReference>
<evidence type="ECO:0008006" key="3">
    <source>
        <dbReference type="Google" id="ProtNLM"/>
    </source>
</evidence>
<name>A0ABV9GL44_9BACL</name>